<evidence type="ECO:0000313" key="3">
    <source>
        <dbReference type="EMBL" id="TNM67280.1"/>
    </source>
</evidence>
<feature type="domain" description="Winged helix-turn helix" evidence="1">
    <location>
        <begin position="131"/>
        <end position="188"/>
    </location>
</feature>
<name>A0A5C4XX38_9DEIO</name>
<dbReference type="AlphaFoldDB" id="A0A5C4XX38"/>
<reference evidence="2 5" key="2">
    <citation type="submission" date="2020-08" db="EMBL/GenBank/DDBJ databases">
        <title>Genomic Encyclopedia of Type Strains, Phase IV (KMG-IV): sequencing the most valuable type-strain genomes for metagenomic binning, comparative biology and taxonomic classification.</title>
        <authorList>
            <person name="Goeker M."/>
        </authorList>
    </citation>
    <scope>NUCLEOTIDE SEQUENCE [LARGE SCALE GENOMIC DNA]</scope>
    <source>
        <strain evidence="2 5">DSM 12027</strain>
    </source>
</reference>
<evidence type="ECO:0000313" key="2">
    <source>
        <dbReference type="EMBL" id="MBB6018576.1"/>
    </source>
</evidence>
<dbReference type="EMBL" id="VDMO01000032">
    <property type="protein sequence ID" value="TNM67280.1"/>
    <property type="molecule type" value="Genomic_DNA"/>
</dbReference>
<keyword evidence="5" id="KW-1185">Reference proteome</keyword>
<dbReference type="InterPro" id="IPR025959">
    <property type="entry name" value="Winged_HTH_dom"/>
</dbReference>
<gene>
    <name evidence="3" type="ORF">FHR04_18655</name>
    <name evidence="2" type="ORF">HNQ04_003857</name>
</gene>
<dbReference type="OrthoDB" id="65296at2"/>
<accession>A0A5C4XX38</accession>
<dbReference type="Pfam" id="PF13592">
    <property type="entry name" value="HTH_33"/>
    <property type="match status" value="1"/>
</dbReference>
<evidence type="ECO:0000313" key="5">
    <source>
        <dbReference type="Proteomes" id="UP000629870"/>
    </source>
</evidence>
<evidence type="ECO:0000313" key="4">
    <source>
        <dbReference type="Proteomes" id="UP000313988"/>
    </source>
</evidence>
<evidence type="ECO:0000259" key="1">
    <source>
        <dbReference type="Pfam" id="PF13592"/>
    </source>
</evidence>
<reference evidence="3 4" key="1">
    <citation type="submission" date="2019-06" db="EMBL/GenBank/DDBJ databases">
        <title>Genome sequence of Deinococcus radiopugnans ATCC 19172.</title>
        <authorList>
            <person name="Maclea K.S."/>
            <person name="Maynard C.R."/>
        </authorList>
    </citation>
    <scope>NUCLEOTIDE SEQUENCE [LARGE SCALE GENOMIC DNA]</scope>
    <source>
        <strain evidence="3 4">ATCC 19172</strain>
    </source>
</reference>
<dbReference type="EMBL" id="JACHEW010000034">
    <property type="protein sequence ID" value="MBB6018576.1"/>
    <property type="molecule type" value="Genomic_DNA"/>
</dbReference>
<protein>
    <submittedName>
        <fullName evidence="2">Transposase</fullName>
    </submittedName>
    <submittedName>
        <fullName evidence="3">Winged helix-turn-helix domain-containing protein</fullName>
    </submittedName>
</protein>
<comment type="caution">
    <text evidence="3">The sequence shown here is derived from an EMBL/GenBank/DDBJ whole genome shotgun (WGS) entry which is preliminary data.</text>
</comment>
<dbReference type="Proteomes" id="UP000629870">
    <property type="component" value="Unassembled WGS sequence"/>
</dbReference>
<dbReference type="RefSeq" id="WP_139404720.1">
    <property type="nucleotide sequence ID" value="NZ_JACHEW010000034.1"/>
</dbReference>
<organism evidence="3 4">
    <name type="scientific">Deinococcus radiopugnans ATCC 19172</name>
    <dbReference type="NCBI Taxonomy" id="585398"/>
    <lineage>
        <taxon>Bacteria</taxon>
        <taxon>Thermotogati</taxon>
        <taxon>Deinococcota</taxon>
        <taxon>Deinococci</taxon>
        <taxon>Deinococcales</taxon>
        <taxon>Deinococcaceae</taxon>
        <taxon>Deinococcus</taxon>
    </lineage>
</organism>
<proteinExistence type="predicted"/>
<sequence length="206" mass="23571">MTPKSPGVGLEARSDELYGFRLNRYTRGIRKVTFQHTAQDFWSIYWRSTCALERRRSQLLAFLAEGKSNQEALTLTRYSYQGADKIIDAYHAGGLASLNDQRHHNRGAPTLLSDAQLLLLARTILDTALGGVWNGPRIQAWVKQELGQDVHLSRCYEFLDAVGYSRQIPRPRHVEADPIAQEEFKKKSSQKQSEQLTRVLKELDER</sequence>
<dbReference type="Proteomes" id="UP000313988">
    <property type="component" value="Unassembled WGS sequence"/>
</dbReference>